<evidence type="ECO:0000313" key="3">
    <source>
        <dbReference type="EMBL" id="SEQ55404.1"/>
    </source>
</evidence>
<dbReference type="STRING" id="89093.SAMN04488558_1213"/>
<dbReference type="GO" id="GO:0004040">
    <property type="term" value="F:amidase activity"/>
    <property type="evidence" value="ECO:0007669"/>
    <property type="project" value="InterPro"/>
</dbReference>
<gene>
    <name evidence="3" type="ORF">SAMN04488558_1213</name>
</gene>
<dbReference type="Gene3D" id="3.90.1720.10">
    <property type="entry name" value="endopeptidase domain like (from Nostoc punctiforme)"/>
    <property type="match status" value="1"/>
</dbReference>
<name>A0A1H9GZC8_9LACT</name>
<keyword evidence="4" id="KW-1185">Reference proteome</keyword>
<dbReference type="SUPFAM" id="SSF54001">
    <property type="entry name" value="Cysteine proteinases"/>
    <property type="match status" value="1"/>
</dbReference>
<dbReference type="Pfam" id="PF05257">
    <property type="entry name" value="CHAP"/>
    <property type="match status" value="1"/>
</dbReference>
<comment type="similarity">
    <text evidence="1">Belongs to the glycosyl hydrolase 73 family.</text>
</comment>
<dbReference type="InterPro" id="IPR038765">
    <property type="entry name" value="Papain-like_cys_pep_sf"/>
</dbReference>
<evidence type="ECO:0000313" key="4">
    <source>
        <dbReference type="Proteomes" id="UP000198833"/>
    </source>
</evidence>
<dbReference type="AlphaFoldDB" id="A0A1H9GZC8"/>
<organism evidence="3 4">
    <name type="scientific">Ignavigranum ruoffiae</name>
    <dbReference type="NCBI Taxonomy" id="89093"/>
    <lineage>
        <taxon>Bacteria</taxon>
        <taxon>Bacillati</taxon>
        <taxon>Bacillota</taxon>
        <taxon>Bacilli</taxon>
        <taxon>Lactobacillales</taxon>
        <taxon>Aerococcaceae</taxon>
        <taxon>Ignavigranum</taxon>
    </lineage>
</organism>
<dbReference type="Gene3D" id="1.10.530.10">
    <property type="match status" value="1"/>
</dbReference>
<dbReference type="InterPro" id="IPR013168">
    <property type="entry name" value="Cpl_7_lyso_C"/>
</dbReference>
<protein>
    <submittedName>
        <fullName evidence="3">CHAP domain-containing protein</fullName>
    </submittedName>
</protein>
<reference evidence="3 4" key="1">
    <citation type="submission" date="2016-10" db="EMBL/GenBank/DDBJ databases">
        <authorList>
            <person name="de Groot N.N."/>
        </authorList>
    </citation>
    <scope>NUCLEOTIDE SEQUENCE [LARGE SCALE GENOMIC DNA]</scope>
    <source>
        <strain evidence="3 4">DSM 15695</strain>
    </source>
</reference>
<evidence type="ECO:0000256" key="1">
    <source>
        <dbReference type="ARBA" id="ARBA00010266"/>
    </source>
</evidence>
<sequence length="380" mass="44070">MSKSILRLMEEANKYVGVKQYSAIHQYLVAKYNEIQPYPVGYKMTCDDDWCDMFVTVMADTTNLSHLIGRECGVQRHVDIFQNKGIWLGRQYPKVGDIIVFDWEASGWADHIGFVYEVDGFRITTIEGNSNGQVAKNKFAWNDWRIMGYARPKYEQDDVVERQGQLEEVFLEYQGAKLTVPVLLKLKELASKYRINVEFLIIMLHFESMWGTSQVARLNNNWAGLTYTVPNRLNPKIPKLKGSKRPIREGGYYFKYDCVEDFLEDWLYLLDNLYQVKGPKSFEESVKGLFREGGAPYDYAAIGYHQYLIRMLARRQAIADANPDKINTVEVLKSTKKSIQTIAKEVIRGLWSVGEERFRKLKQAGYNAQEVQRRVNELLS</sequence>
<dbReference type="Proteomes" id="UP000198833">
    <property type="component" value="Unassembled WGS sequence"/>
</dbReference>
<evidence type="ECO:0000259" key="2">
    <source>
        <dbReference type="SMART" id="SM01095"/>
    </source>
</evidence>
<dbReference type="Pfam" id="PF08230">
    <property type="entry name" value="CW_7"/>
    <property type="match status" value="1"/>
</dbReference>
<dbReference type="InterPro" id="IPR002901">
    <property type="entry name" value="MGlyc_endo_b_GlcNAc-like_dom"/>
</dbReference>
<dbReference type="Pfam" id="PF01832">
    <property type="entry name" value="Glucosaminidase"/>
    <property type="match status" value="1"/>
</dbReference>
<proteinExistence type="inferred from homology"/>
<dbReference type="OrthoDB" id="5056238at2"/>
<dbReference type="SMART" id="SM01095">
    <property type="entry name" value="Cpl-7"/>
    <property type="match status" value="1"/>
</dbReference>
<dbReference type="InterPro" id="IPR007921">
    <property type="entry name" value="CHAP_dom"/>
</dbReference>
<dbReference type="RefSeq" id="WP_159428917.1">
    <property type="nucleotide sequence ID" value="NZ_FOEN01000021.1"/>
</dbReference>
<feature type="domain" description="Cpl-7 lysozyme C-terminal" evidence="2">
    <location>
        <begin position="339"/>
        <end position="380"/>
    </location>
</feature>
<accession>A0A1H9GZC8</accession>
<dbReference type="EMBL" id="FOEN01000021">
    <property type="protein sequence ID" value="SEQ55404.1"/>
    <property type="molecule type" value="Genomic_DNA"/>
</dbReference>